<sequence>MARPVPFHFGRDFKAAEEPAPQVKPTIDLEQHKRLLADAEETGFARGLAAGRDTTLQSQTARIADTSERLCNEVAQILSEMDARQQQYEREAIELAVTLARKLGGAAVLRFPLADIEAAAVECFQETRTAPHVVVRIAPDMVEEVESRLTTIAAEKGFAGRLIVLGEPEIQPGDARFEWADGGIIRDGAALDTAIANAVAHYLRTTPAAEDPS</sequence>
<dbReference type="PANTHER" id="PTHR34982:SF1">
    <property type="entry name" value="FLAGELLAR ASSEMBLY PROTEIN FLIH"/>
    <property type="match status" value="1"/>
</dbReference>
<gene>
    <name evidence="3" type="primary">fliH</name>
    <name evidence="3" type="ORF">GCM10007276_16260</name>
</gene>
<keyword evidence="4" id="KW-1185">Reference proteome</keyword>
<reference evidence="3" key="1">
    <citation type="journal article" date="2014" name="Int. J. Syst. Evol. Microbiol.">
        <title>Complete genome sequence of Corynebacterium casei LMG S-19264T (=DSM 44701T), isolated from a smear-ripened cheese.</title>
        <authorList>
            <consortium name="US DOE Joint Genome Institute (JGI-PGF)"/>
            <person name="Walter F."/>
            <person name="Albersmeier A."/>
            <person name="Kalinowski J."/>
            <person name="Ruckert C."/>
        </authorList>
    </citation>
    <scope>NUCLEOTIDE SEQUENCE</scope>
    <source>
        <strain evidence="3">CCM 7684</strain>
    </source>
</reference>
<dbReference type="GO" id="GO:0005829">
    <property type="term" value="C:cytosol"/>
    <property type="evidence" value="ECO:0007669"/>
    <property type="project" value="TreeGrafter"/>
</dbReference>
<keyword evidence="3" id="KW-0966">Cell projection</keyword>
<accession>A0A8J2VZK8</accession>
<keyword evidence="1" id="KW-0813">Transport</keyword>
<keyword evidence="3" id="KW-0282">Flagellum</keyword>
<protein>
    <submittedName>
        <fullName evidence="3">Flagellar assembly protein FliH</fullName>
    </submittedName>
</protein>
<name>A0A8J2VZK8_9RHOB</name>
<dbReference type="PANTHER" id="PTHR34982">
    <property type="entry name" value="YOP PROTEINS TRANSLOCATION PROTEIN L"/>
    <property type="match status" value="1"/>
</dbReference>
<dbReference type="InterPro" id="IPR051472">
    <property type="entry name" value="T3SS_Stator/FliH"/>
</dbReference>
<keyword evidence="3" id="KW-0969">Cilium</keyword>
<dbReference type="GO" id="GO:0015031">
    <property type="term" value="P:protein transport"/>
    <property type="evidence" value="ECO:0007669"/>
    <property type="project" value="UniProtKB-KW"/>
</dbReference>
<evidence type="ECO:0000313" key="3">
    <source>
        <dbReference type="EMBL" id="GGE39705.1"/>
    </source>
</evidence>
<dbReference type="AlphaFoldDB" id="A0A8J2VZK8"/>
<dbReference type="RefSeq" id="WP_188409262.1">
    <property type="nucleotide sequence ID" value="NZ_BMCP01000002.1"/>
</dbReference>
<evidence type="ECO:0000313" key="4">
    <source>
        <dbReference type="Proteomes" id="UP000602745"/>
    </source>
</evidence>
<proteinExistence type="predicted"/>
<keyword evidence="2" id="KW-0653">Protein transport</keyword>
<dbReference type="EMBL" id="BMCP01000002">
    <property type="protein sequence ID" value="GGE39705.1"/>
    <property type="molecule type" value="Genomic_DNA"/>
</dbReference>
<reference evidence="3" key="2">
    <citation type="submission" date="2020-09" db="EMBL/GenBank/DDBJ databases">
        <authorList>
            <person name="Sun Q."/>
            <person name="Sedlacek I."/>
        </authorList>
    </citation>
    <scope>NUCLEOTIDE SEQUENCE</scope>
    <source>
        <strain evidence="3">CCM 7684</strain>
    </source>
</reference>
<evidence type="ECO:0000256" key="2">
    <source>
        <dbReference type="ARBA" id="ARBA00022927"/>
    </source>
</evidence>
<evidence type="ECO:0000256" key="1">
    <source>
        <dbReference type="ARBA" id="ARBA00022448"/>
    </source>
</evidence>
<dbReference type="Proteomes" id="UP000602745">
    <property type="component" value="Unassembled WGS sequence"/>
</dbReference>
<comment type="caution">
    <text evidence="3">The sequence shown here is derived from an EMBL/GenBank/DDBJ whole genome shotgun (WGS) entry which is preliminary data.</text>
</comment>
<organism evidence="3 4">
    <name type="scientific">Agaricicola taiwanensis</name>
    <dbReference type="NCBI Taxonomy" id="591372"/>
    <lineage>
        <taxon>Bacteria</taxon>
        <taxon>Pseudomonadati</taxon>
        <taxon>Pseudomonadota</taxon>
        <taxon>Alphaproteobacteria</taxon>
        <taxon>Rhodobacterales</taxon>
        <taxon>Paracoccaceae</taxon>
        <taxon>Agaricicola</taxon>
    </lineage>
</organism>